<dbReference type="KEGG" id="sdyn:Mal52_04660"/>
<dbReference type="CDD" id="cd07377">
    <property type="entry name" value="WHTH_GntR"/>
    <property type="match status" value="1"/>
</dbReference>
<evidence type="ECO:0000259" key="4">
    <source>
        <dbReference type="PROSITE" id="PS50949"/>
    </source>
</evidence>
<dbReference type="InterPro" id="IPR036390">
    <property type="entry name" value="WH_DNA-bd_sf"/>
</dbReference>
<protein>
    <submittedName>
        <fullName evidence="5">HTH-type transcriptional regulator LutR</fullName>
    </submittedName>
</protein>
<dbReference type="Pfam" id="PF07729">
    <property type="entry name" value="FCD"/>
    <property type="match status" value="1"/>
</dbReference>
<gene>
    <name evidence="5" type="primary">lutR_1</name>
    <name evidence="5" type="ORF">Mal52_04660</name>
</gene>
<dbReference type="SMART" id="SM00345">
    <property type="entry name" value="HTH_GNTR"/>
    <property type="match status" value="1"/>
</dbReference>
<dbReference type="SUPFAM" id="SSF46785">
    <property type="entry name" value="Winged helix' DNA-binding domain"/>
    <property type="match status" value="1"/>
</dbReference>
<evidence type="ECO:0000256" key="1">
    <source>
        <dbReference type="ARBA" id="ARBA00023015"/>
    </source>
</evidence>
<dbReference type="SMART" id="SM00895">
    <property type="entry name" value="FCD"/>
    <property type="match status" value="1"/>
</dbReference>
<dbReference type="SUPFAM" id="SSF48008">
    <property type="entry name" value="GntR ligand-binding domain-like"/>
    <property type="match status" value="1"/>
</dbReference>
<evidence type="ECO:0000256" key="2">
    <source>
        <dbReference type="ARBA" id="ARBA00023125"/>
    </source>
</evidence>
<keyword evidence="3" id="KW-0804">Transcription</keyword>
<feature type="domain" description="HTH gntR-type" evidence="4">
    <location>
        <begin position="8"/>
        <end position="76"/>
    </location>
</feature>
<evidence type="ECO:0000313" key="5">
    <source>
        <dbReference type="EMBL" id="QDU42011.1"/>
    </source>
</evidence>
<evidence type="ECO:0000256" key="3">
    <source>
        <dbReference type="ARBA" id="ARBA00023163"/>
    </source>
</evidence>
<keyword evidence="6" id="KW-1185">Reference proteome</keyword>
<dbReference type="Pfam" id="PF00392">
    <property type="entry name" value="GntR"/>
    <property type="match status" value="1"/>
</dbReference>
<evidence type="ECO:0000313" key="6">
    <source>
        <dbReference type="Proteomes" id="UP000319383"/>
    </source>
</evidence>
<accession>A0A517ZHR6</accession>
<dbReference type="EMBL" id="CP036276">
    <property type="protein sequence ID" value="QDU42011.1"/>
    <property type="molecule type" value="Genomic_DNA"/>
</dbReference>
<dbReference type="InterPro" id="IPR011711">
    <property type="entry name" value="GntR_C"/>
</dbReference>
<dbReference type="Gene3D" id="1.10.10.10">
    <property type="entry name" value="Winged helix-like DNA-binding domain superfamily/Winged helix DNA-binding domain"/>
    <property type="match status" value="1"/>
</dbReference>
<dbReference type="InterPro" id="IPR008920">
    <property type="entry name" value="TF_FadR/GntR_C"/>
</dbReference>
<dbReference type="PANTHER" id="PTHR43537">
    <property type="entry name" value="TRANSCRIPTIONAL REGULATOR, GNTR FAMILY"/>
    <property type="match status" value="1"/>
</dbReference>
<dbReference type="InterPro" id="IPR000524">
    <property type="entry name" value="Tscrpt_reg_HTH_GntR"/>
</dbReference>
<dbReference type="RefSeq" id="WP_145374022.1">
    <property type="nucleotide sequence ID" value="NZ_CAXBED010000079.1"/>
</dbReference>
<dbReference type="PRINTS" id="PR00035">
    <property type="entry name" value="HTHGNTR"/>
</dbReference>
<proteinExistence type="predicted"/>
<dbReference type="PANTHER" id="PTHR43537:SF5">
    <property type="entry name" value="UXU OPERON TRANSCRIPTIONAL REGULATOR"/>
    <property type="match status" value="1"/>
</dbReference>
<dbReference type="InterPro" id="IPR036388">
    <property type="entry name" value="WH-like_DNA-bd_sf"/>
</dbReference>
<keyword evidence="2" id="KW-0238">DNA-binding</keyword>
<dbReference type="GO" id="GO:0003677">
    <property type="term" value="F:DNA binding"/>
    <property type="evidence" value="ECO:0007669"/>
    <property type="project" value="UniProtKB-KW"/>
</dbReference>
<organism evidence="5 6">
    <name type="scientific">Symmachiella dynata</name>
    <dbReference type="NCBI Taxonomy" id="2527995"/>
    <lineage>
        <taxon>Bacteria</taxon>
        <taxon>Pseudomonadati</taxon>
        <taxon>Planctomycetota</taxon>
        <taxon>Planctomycetia</taxon>
        <taxon>Planctomycetales</taxon>
        <taxon>Planctomycetaceae</taxon>
        <taxon>Symmachiella</taxon>
    </lineage>
</organism>
<dbReference type="GO" id="GO:0003700">
    <property type="term" value="F:DNA-binding transcription factor activity"/>
    <property type="evidence" value="ECO:0007669"/>
    <property type="project" value="InterPro"/>
</dbReference>
<name>A0A517ZHR6_9PLAN</name>
<keyword evidence="1" id="KW-0805">Transcription regulation</keyword>
<dbReference type="PROSITE" id="PS50949">
    <property type="entry name" value="HTH_GNTR"/>
    <property type="match status" value="1"/>
</dbReference>
<dbReference type="Proteomes" id="UP000319383">
    <property type="component" value="Chromosome"/>
</dbReference>
<dbReference type="AlphaFoldDB" id="A0A517ZHR6"/>
<reference evidence="5 6" key="1">
    <citation type="submission" date="2019-02" db="EMBL/GenBank/DDBJ databases">
        <title>Deep-cultivation of Planctomycetes and their phenomic and genomic characterization uncovers novel biology.</title>
        <authorList>
            <person name="Wiegand S."/>
            <person name="Jogler M."/>
            <person name="Boedeker C."/>
            <person name="Pinto D."/>
            <person name="Vollmers J."/>
            <person name="Rivas-Marin E."/>
            <person name="Kohn T."/>
            <person name="Peeters S.H."/>
            <person name="Heuer A."/>
            <person name="Rast P."/>
            <person name="Oberbeckmann S."/>
            <person name="Bunk B."/>
            <person name="Jeske O."/>
            <person name="Meyerdierks A."/>
            <person name="Storesund J.E."/>
            <person name="Kallscheuer N."/>
            <person name="Luecker S."/>
            <person name="Lage O.M."/>
            <person name="Pohl T."/>
            <person name="Merkel B.J."/>
            <person name="Hornburger P."/>
            <person name="Mueller R.-W."/>
            <person name="Bruemmer F."/>
            <person name="Labrenz M."/>
            <person name="Spormann A.M."/>
            <person name="Op den Camp H."/>
            <person name="Overmann J."/>
            <person name="Amann R."/>
            <person name="Jetten M.S.M."/>
            <person name="Mascher T."/>
            <person name="Medema M.H."/>
            <person name="Devos D.P."/>
            <person name="Kaster A.-K."/>
            <person name="Ovreas L."/>
            <person name="Rohde M."/>
            <person name="Galperin M.Y."/>
            <person name="Jogler C."/>
        </authorList>
    </citation>
    <scope>NUCLEOTIDE SEQUENCE [LARGE SCALE GENOMIC DNA]</scope>
    <source>
        <strain evidence="5 6">Mal52</strain>
    </source>
</reference>
<sequence length="228" mass="25569" precursor="true">MLKTLPRQKLRDVVAEGLKSYIVSEGLVPGDRLPNETELAESFGVSRLSLREATKALEFLGIVESRTGVGLTVGEIDLQRVTKHLGFHPALHAADPHQLIDSRVVIETGVLPHVARRMADDPALYDSLKSIVDRLSASRKFEVQIEVDIEFHRSLMQASGLAPLVAFDDLLQVFFRRFRDSVKKAEWKAGLESHRRIVEDLRDQNVERATAELKAHIESHRQRIGAGL</sequence>
<dbReference type="Gene3D" id="1.20.120.530">
    <property type="entry name" value="GntR ligand-binding domain-like"/>
    <property type="match status" value="1"/>
</dbReference>